<dbReference type="STRING" id="1211777.BN77_p2150045"/>
<organism evidence="1 2">
    <name type="scientific">Rhizobium mesoamericanum STM3625</name>
    <dbReference type="NCBI Taxonomy" id="1211777"/>
    <lineage>
        <taxon>Bacteria</taxon>
        <taxon>Pseudomonadati</taxon>
        <taxon>Pseudomonadota</taxon>
        <taxon>Alphaproteobacteria</taxon>
        <taxon>Hyphomicrobiales</taxon>
        <taxon>Rhizobiaceae</taxon>
        <taxon>Rhizobium/Agrobacterium group</taxon>
        <taxon>Rhizobium</taxon>
    </lineage>
</organism>
<comment type="caution">
    <text evidence="1">The sequence shown here is derived from an EMBL/GenBank/DDBJ whole genome shotgun (WGS) entry which is preliminary data.</text>
</comment>
<evidence type="ECO:0000313" key="2">
    <source>
        <dbReference type="Proteomes" id="UP000009319"/>
    </source>
</evidence>
<protein>
    <submittedName>
        <fullName evidence="1">Uncharacterized protein</fullName>
    </submittedName>
</protein>
<evidence type="ECO:0000313" key="1">
    <source>
        <dbReference type="EMBL" id="CCM80011.1"/>
    </source>
</evidence>
<dbReference type="Proteomes" id="UP000009319">
    <property type="component" value="Unassembled WGS sequence"/>
</dbReference>
<dbReference type="EMBL" id="CANI01000078">
    <property type="protein sequence ID" value="CCM80011.1"/>
    <property type="molecule type" value="Genomic_DNA"/>
</dbReference>
<dbReference type="AlphaFoldDB" id="K0PTE3"/>
<sequence length="118" mass="12799">MKVSLHIQAEMPVMNAPCNIGIARASATYTEGRFAILASDRILAGEVAVAHLMHQERHVLPHVSCRRTGVATRRRASRPATAVCARSQRPAAHLASLRGLATRVGATVWKARSLPERT</sequence>
<dbReference type="HOGENOM" id="CLU_2071222_0_0_5"/>
<reference evidence="1 2" key="1">
    <citation type="journal article" date="2013" name="Genome Announc.">
        <title>Draft Genome Sequence of Rhizobium mesoamericanum STM3625, a Nitrogen-Fixing Symbiont of Mimosa pudica Isolated in French Guiana (South America).</title>
        <authorList>
            <person name="Moulin L."/>
            <person name="Mornico D."/>
            <person name="Melkonian R."/>
            <person name="Klonowska A."/>
        </authorList>
    </citation>
    <scope>NUCLEOTIDE SEQUENCE [LARGE SCALE GENOMIC DNA]</scope>
    <source>
        <strain evidence="1 2">STM3625</strain>
    </source>
</reference>
<keyword evidence="2" id="KW-1185">Reference proteome</keyword>
<proteinExistence type="predicted"/>
<gene>
    <name evidence="1" type="ORF">BN77_p2150045</name>
</gene>
<name>K0PTE3_9HYPH</name>
<accession>K0PTE3</accession>